<protein>
    <submittedName>
        <fullName evidence="2">Uncharacterized protein</fullName>
    </submittedName>
</protein>
<organism evidence="2 3">
    <name type="scientific">Trifolium pratense</name>
    <name type="common">Red clover</name>
    <dbReference type="NCBI Taxonomy" id="57577"/>
    <lineage>
        <taxon>Eukaryota</taxon>
        <taxon>Viridiplantae</taxon>
        <taxon>Streptophyta</taxon>
        <taxon>Embryophyta</taxon>
        <taxon>Tracheophyta</taxon>
        <taxon>Spermatophyta</taxon>
        <taxon>Magnoliopsida</taxon>
        <taxon>eudicotyledons</taxon>
        <taxon>Gunneridae</taxon>
        <taxon>Pentapetalae</taxon>
        <taxon>rosids</taxon>
        <taxon>fabids</taxon>
        <taxon>Fabales</taxon>
        <taxon>Fabaceae</taxon>
        <taxon>Papilionoideae</taxon>
        <taxon>50 kb inversion clade</taxon>
        <taxon>NPAAA clade</taxon>
        <taxon>Hologalegina</taxon>
        <taxon>IRL clade</taxon>
        <taxon>Trifolieae</taxon>
        <taxon>Trifolium</taxon>
    </lineage>
</organism>
<dbReference type="Proteomes" id="UP000236291">
    <property type="component" value="Unassembled WGS sequence"/>
</dbReference>
<dbReference type="AlphaFoldDB" id="A0A2K3K1W4"/>
<feature type="region of interest" description="Disordered" evidence="1">
    <location>
        <begin position="100"/>
        <end position="122"/>
    </location>
</feature>
<dbReference type="EMBL" id="ASHM01135922">
    <property type="protein sequence ID" value="PNX60278.1"/>
    <property type="molecule type" value="Genomic_DNA"/>
</dbReference>
<feature type="non-terminal residue" evidence="2">
    <location>
        <position position="138"/>
    </location>
</feature>
<sequence length="138" mass="15310">MMENGSSSNVNVNIVSEPKGSKVVAGKETVNAATEANKYSYRNNYKGKNPMTRTQWRRFQRKKKLAGNDNEAGGKTVVTQKAEMAKRPMKERLSIVLEEPTAEPAKEVVEGEDDMDDDDLLDEGSDFDVMVNVVSILP</sequence>
<reference evidence="2 3" key="1">
    <citation type="journal article" date="2014" name="Am. J. Bot.">
        <title>Genome assembly and annotation for red clover (Trifolium pratense; Fabaceae).</title>
        <authorList>
            <person name="Istvanek J."/>
            <person name="Jaros M."/>
            <person name="Krenek A."/>
            <person name="Repkova J."/>
        </authorList>
    </citation>
    <scope>NUCLEOTIDE SEQUENCE [LARGE SCALE GENOMIC DNA]</scope>
    <source>
        <strain evidence="3">cv. Tatra</strain>
        <tissue evidence="2">Young leaves</tissue>
    </source>
</reference>
<evidence type="ECO:0000313" key="3">
    <source>
        <dbReference type="Proteomes" id="UP000236291"/>
    </source>
</evidence>
<evidence type="ECO:0000313" key="2">
    <source>
        <dbReference type="EMBL" id="PNX60278.1"/>
    </source>
</evidence>
<accession>A0A2K3K1W4</accession>
<feature type="region of interest" description="Disordered" evidence="1">
    <location>
        <begin position="65"/>
        <end position="85"/>
    </location>
</feature>
<reference evidence="2 3" key="2">
    <citation type="journal article" date="2017" name="Front. Plant Sci.">
        <title>Gene Classification and Mining of Molecular Markers Useful in Red Clover (Trifolium pratense) Breeding.</title>
        <authorList>
            <person name="Istvanek J."/>
            <person name="Dluhosova J."/>
            <person name="Dluhos P."/>
            <person name="Patkova L."/>
            <person name="Nedelnik J."/>
            <person name="Repkova J."/>
        </authorList>
    </citation>
    <scope>NUCLEOTIDE SEQUENCE [LARGE SCALE GENOMIC DNA]</scope>
    <source>
        <strain evidence="3">cv. Tatra</strain>
        <tissue evidence="2">Young leaves</tissue>
    </source>
</reference>
<comment type="caution">
    <text evidence="2">The sequence shown here is derived from an EMBL/GenBank/DDBJ whole genome shotgun (WGS) entry which is preliminary data.</text>
</comment>
<name>A0A2K3K1W4_TRIPR</name>
<evidence type="ECO:0000256" key="1">
    <source>
        <dbReference type="SAM" id="MobiDB-lite"/>
    </source>
</evidence>
<proteinExistence type="predicted"/>
<gene>
    <name evidence="2" type="ORF">L195_g060107</name>
</gene>
<feature type="compositionally biased region" description="Acidic residues" evidence="1">
    <location>
        <begin position="110"/>
        <end position="122"/>
    </location>
</feature>